<accession>A0A026W927</accession>
<reference evidence="1 2" key="1">
    <citation type="journal article" date="2014" name="Curr. Biol.">
        <title>The genome of the clonal raider ant Cerapachys biroi.</title>
        <authorList>
            <person name="Oxley P.R."/>
            <person name="Ji L."/>
            <person name="Fetter-Pruneda I."/>
            <person name="McKenzie S.K."/>
            <person name="Li C."/>
            <person name="Hu H."/>
            <person name="Zhang G."/>
            <person name="Kronauer D.J."/>
        </authorList>
    </citation>
    <scope>NUCLEOTIDE SEQUENCE [LARGE SCALE GENOMIC DNA]</scope>
</reference>
<proteinExistence type="predicted"/>
<dbReference type="AlphaFoldDB" id="A0A026W927"/>
<dbReference type="EMBL" id="KK107381">
    <property type="protein sequence ID" value="EZA51534.1"/>
    <property type="molecule type" value="Genomic_DNA"/>
</dbReference>
<name>A0A026W927_OOCBI</name>
<protein>
    <submittedName>
        <fullName evidence="1">Uncharacterized protein</fullName>
    </submittedName>
</protein>
<keyword evidence="2" id="KW-1185">Reference proteome</keyword>
<organism evidence="1 2">
    <name type="scientific">Ooceraea biroi</name>
    <name type="common">Clonal raider ant</name>
    <name type="synonym">Cerapachys biroi</name>
    <dbReference type="NCBI Taxonomy" id="2015173"/>
    <lineage>
        <taxon>Eukaryota</taxon>
        <taxon>Metazoa</taxon>
        <taxon>Ecdysozoa</taxon>
        <taxon>Arthropoda</taxon>
        <taxon>Hexapoda</taxon>
        <taxon>Insecta</taxon>
        <taxon>Pterygota</taxon>
        <taxon>Neoptera</taxon>
        <taxon>Endopterygota</taxon>
        <taxon>Hymenoptera</taxon>
        <taxon>Apocrita</taxon>
        <taxon>Aculeata</taxon>
        <taxon>Formicoidea</taxon>
        <taxon>Formicidae</taxon>
        <taxon>Dorylinae</taxon>
        <taxon>Ooceraea</taxon>
    </lineage>
</organism>
<dbReference type="OrthoDB" id="7474219at2759"/>
<gene>
    <name evidence="1" type="ORF">X777_09781</name>
</gene>
<evidence type="ECO:0000313" key="2">
    <source>
        <dbReference type="Proteomes" id="UP000053097"/>
    </source>
</evidence>
<sequence>MLVEDIEKYIDYFRMPSQLFKTLLTLVQPIIIKKYVVRESISPEMRLLITLIIQSKTYSRLVKPFTDNTIYHIFFAKTN</sequence>
<evidence type="ECO:0000313" key="1">
    <source>
        <dbReference type="EMBL" id="EZA51534.1"/>
    </source>
</evidence>
<dbReference type="Proteomes" id="UP000053097">
    <property type="component" value="Unassembled WGS sequence"/>
</dbReference>